<protein>
    <submittedName>
        <fullName evidence="2">EF-hand domain-containing protein</fullName>
    </submittedName>
</protein>
<feature type="domain" description="EF-hand" evidence="1">
    <location>
        <begin position="82"/>
        <end position="100"/>
    </location>
</feature>
<evidence type="ECO:0000313" key="3">
    <source>
        <dbReference type="Proteomes" id="UP000639274"/>
    </source>
</evidence>
<dbReference type="AlphaFoldDB" id="A0A974Y086"/>
<gene>
    <name evidence="2" type="ORF">I8J32_002795</name>
</gene>
<dbReference type="RefSeq" id="WP_200615328.1">
    <property type="nucleotide sequence ID" value="NZ_CP071518.1"/>
</dbReference>
<dbReference type="InterPro" id="IPR011992">
    <property type="entry name" value="EF-hand-dom_pair"/>
</dbReference>
<dbReference type="PROSITE" id="PS51257">
    <property type="entry name" value="PROKAR_LIPOPROTEIN"/>
    <property type="match status" value="1"/>
</dbReference>
<dbReference type="GO" id="GO:0005509">
    <property type="term" value="F:calcium ion binding"/>
    <property type="evidence" value="ECO:0007669"/>
    <property type="project" value="InterPro"/>
</dbReference>
<evidence type="ECO:0000259" key="1">
    <source>
        <dbReference type="Pfam" id="PF13202"/>
    </source>
</evidence>
<dbReference type="EMBL" id="CP071518">
    <property type="protein sequence ID" value="QSX78868.1"/>
    <property type="molecule type" value="Genomic_DNA"/>
</dbReference>
<dbReference type="SUPFAM" id="SSF47473">
    <property type="entry name" value="EF-hand"/>
    <property type="match status" value="1"/>
</dbReference>
<sequence length="171" mass="18165">MPGRVAICALSFMLILGGCSREPAPAAVTVPAAEPVPAPTGAAAPALTAAQQTAWEALLHRLDRDGDGVIARSEHAIAAAVMFSRMDRDGDGAVTVQEMESERETLLDTPPTDTAARLAQVDGNHDGVLDTREHDAATRLVFDQYDTDADTRLVREEFMAVLAKLEAARDS</sequence>
<dbReference type="Pfam" id="PF13202">
    <property type="entry name" value="EF-hand_5"/>
    <property type="match status" value="1"/>
</dbReference>
<evidence type="ECO:0000313" key="2">
    <source>
        <dbReference type="EMBL" id="QSX78868.1"/>
    </source>
</evidence>
<dbReference type="KEGG" id="lsf:I8J32_002795"/>
<reference evidence="2 3" key="1">
    <citation type="submission" date="2021-03" db="EMBL/GenBank/DDBJ databases">
        <title>Lysobacter sp. nov. isolated from soil of gangwondo yeongwol, south Korea.</title>
        <authorList>
            <person name="Kim K.R."/>
            <person name="Kim K.H."/>
            <person name="Jeon C.O."/>
        </authorList>
    </citation>
    <scope>NUCLEOTIDE SEQUENCE [LARGE SCALE GENOMIC DNA]</scope>
    <source>
        <strain evidence="2 3">R19</strain>
    </source>
</reference>
<dbReference type="PROSITE" id="PS00018">
    <property type="entry name" value="EF_HAND_1"/>
    <property type="match status" value="1"/>
</dbReference>
<dbReference type="InterPro" id="IPR002048">
    <property type="entry name" value="EF_hand_dom"/>
</dbReference>
<proteinExistence type="predicted"/>
<organism evidence="2 3">
    <name type="scientific">Agrilutibacter solisilvae</name>
    <dbReference type="NCBI Taxonomy" id="2763317"/>
    <lineage>
        <taxon>Bacteria</taxon>
        <taxon>Pseudomonadati</taxon>
        <taxon>Pseudomonadota</taxon>
        <taxon>Gammaproteobacteria</taxon>
        <taxon>Lysobacterales</taxon>
        <taxon>Lysobacteraceae</taxon>
        <taxon>Agrilutibacter</taxon>
    </lineage>
</organism>
<dbReference type="Proteomes" id="UP000639274">
    <property type="component" value="Chromosome"/>
</dbReference>
<accession>A0A974Y086</accession>
<dbReference type="Gene3D" id="1.10.238.10">
    <property type="entry name" value="EF-hand"/>
    <property type="match status" value="2"/>
</dbReference>
<name>A0A974Y086_9GAMM</name>
<keyword evidence="3" id="KW-1185">Reference proteome</keyword>
<dbReference type="InterPro" id="IPR018247">
    <property type="entry name" value="EF_Hand_1_Ca_BS"/>
</dbReference>